<keyword evidence="2 3" id="KW-0802">TPR repeat</keyword>
<evidence type="ECO:0000256" key="4">
    <source>
        <dbReference type="SAM" id="Phobius"/>
    </source>
</evidence>
<dbReference type="InterPro" id="IPR011990">
    <property type="entry name" value="TPR-like_helical_dom_sf"/>
</dbReference>
<feature type="transmembrane region" description="Helical" evidence="4">
    <location>
        <begin position="265"/>
        <end position="285"/>
    </location>
</feature>
<name>A0A517NZD7_9BACT</name>
<dbReference type="EMBL" id="CP036526">
    <property type="protein sequence ID" value="QDT12486.1"/>
    <property type="molecule type" value="Genomic_DNA"/>
</dbReference>
<keyword evidence="1" id="KW-0677">Repeat</keyword>
<dbReference type="InterPro" id="IPR019734">
    <property type="entry name" value="TPR_rpt"/>
</dbReference>
<keyword evidence="4" id="KW-1133">Transmembrane helix</keyword>
<feature type="repeat" description="TPR" evidence="3">
    <location>
        <begin position="67"/>
        <end position="100"/>
    </location>
</feature>
<reference evidence="5 6" key="1">
    <citation type="submission" date="2019-02" db="EMBL/GenBank/DDBJ databases">
        <title>Deep-cultivation of Planctomycetes and their phenomic and genomic characterization uncovers novel biology.</title>
        <authorList>
            <person name="Wiegand S."/>
            <person name="Jogler M."/>
            <person name="Boedeker C."/>
            <person name="Pinto D."/>
            <person name="Vollmers J."/>
            <person name="Rivas-Marin E."/>
            <person name="Kohn T."/>
            <person name="Peeters S.H."/>
            <person name="Heuer A."/>
            <person name="Rast P."/>
            <person name="Oberbeckmann S."/>
            <person name="Bunk B."/>
            <person name="Jeske O."/>
            <person name="Meyerdierks A."/>
            <person name="Storesund J.E."/>
            <person name="Kallscheuer N."/>
            <person name="Luecker S."/>
            <person name="Lage O.M."/>
            <person name="Pohl T."/>
            <person name="Merkel B.J."/>
            <person name="Hornburger P."/>
            <person name="Mueller R.-W."/>
            <person name="Bruemmer F."/>
            <person name="Labrenz M."/>
            <person name="Spormann A.M."/>
            <person name="Op den Camp H."/>
            <person name="Overmann J."/>
            <person name="Amann R."/>
            <person name="Jetten M.S.M."/>
            <person name="Mascher T."/>
            <person name="Medema M.H."/>
            <person name="Devos D.P."/>
            <person name="Kaster A.-K."/>
            <person name="Ovreas L."/>
            <person name="Rohde M."/>
            <person name="Galperin M.Y."/>
            <person name="Jogler C."/>
        </authorList>
    </citation>
    <scope>NUCLEOTIDE SEQUENCE [LARGE SCALE GENOMIC DNA]</scope>
    <source>
        <strain evidence="5 6">K23_9</strain>
    </source>
</reference>
<dbReference type="PANTHER" id="PTHR45586">
    <property type="entry name" value="TPR REPEAT-CONTAINING PROTEIN PA4667"/>
    <property type="match status" value="1"/>
</dbReference>
<dbReference type="SMART" id="SM00028">
    <property type="entry name" value="TPR"/>
    <property type="match status" value="4"/>
</dbReference>
<organism evidence="5 6">
    <name type="scientific">Stieleria marina</name>
    <dbReference type="NCBI Taxonomy" id="1930275"/>
    <lineage>
        <taxon>Bacteria</taxon>
        <taxon>Pseudomonadati</taxon>
        <taxon>Planctomycetota</taxon>
        <taxon>Planctomycetia</taxon>
        <taxon>Pirellulales</taxon>
        <taxon>Pirellulaceae</taxon>
        <taxon>Stieleria</taxon>
    </lineage>
</organism>
<dbReference type="AlphaFoldDB" id="A0A517NZD7"/>
<dbReference type="InterPro" id="IPR051012">
    <property type="entry name" value="CellSynth/LPSAsmb/PSIAsmb"/>
</dbReference>
<dbReference type="Pfam" id="PF13432">
    <property type="entry name" value="TPR_16"/>
    <property type="match status" value="1"/>
</dbReference>
<gene>
    <name evidence="5" type="ORF">K239x_44960</name>
</gene>
<dbReference type="SUPFAM" id="SSF48452">
    <property type="entry name" value="TPR-like"/>
    <property type="match status" value="1"/>
</dbReference>
<feature type="transmembrane region" description="Helical" evidence="4">
    <location>
        <begin position="423"/>
        <end position="440"/>
    </location>
</feature>
<dbReference type="PROSITE" id="PS50005">
    <property type="entry name" value="TPR"/>
    <property type="match status" value="1"/>
</dbReference>
<keyword evidence="6" id="KW-1185">Reference proteome</keyword>
<dbReference type="Proteomes" id="UP000319817">
    <property type="component" value="Chromosome"/>
</dbReference>
<keyword evidence="4" id="KW-0472">Membrane</keyword>
<evidence type="ECO:0000256" key="1">
    <source>
        <dbReference type="ARBA" id="ARBA00022737"/>
    </source>
</evidence>
<feature type="transmembrane region" description="Helical" evidence="4">
    <location>
        <begin position="235"/>
        <end position="253"/>
    </location>
</feature>
<evidence type="ECO:0000256" key="2">
    <source>
        <dbReference type="ARBA" id="ARBA00022803"/>
    </source>
</evidence>
<evidence type="ECO:0000313" key="6">
    <source>
        <dbReference type="Proteomes" id="UP000319817"/>
    </source>
</evidence>
<feature type="transmembrane region" description="Helical" evidence="4">
    <location>
        <begin position="306"/>
        <end position="326"/>
    </location>
</feature>
<accession>A0A517NZD7</accession>
<evidence type="ECO:0000256" key="3">
    <source>
        <dbReference type="PROSITE-ProRule" id="PRU00339"/>
    </source>
</evidence>
<dbReference type="Gene3D" id="1.25.40.10">
    <property type="entry name" value="Tetratricopeptide repeat domain"/>
    <property type="match status" value="2"/>
</dbReference>
<proteinExistence type="predicted"/>
<keyword evidence="4" id="KW-0812">Transmembrane</keyword>
<sequence>MKNLHIQLLMSQSRFAEAEPLIRQELEKDIADAGLLCLLSISLSRQNKTKGAMEAAREAVRLEPESDQAHFALALALSERKDLRGALASAKEALRLDPDDVQNYALNAQILTEMMKHSAAIKMAEQGLQIDPENETCRFYRSVLLGRQGRQLEADEQSLELLADEPDDETSHCARGWVLIHSGDGLGAEQHFIEALRIDPNHEDARDGLAEALKIQNPLVGLIYKGLSLIGRTSIWAVVIGVIVAGQVARFLRSQDDPAIQMTGVILNVVFYLFLTLILIAPALADLTLFASSRGRLAMTALQKHGVRWWIVPLLIGCGHFLWWSVFGGRLGPLQSMGWCAIAALIHETYQYPQSWVRKRMLGVATVLLVTMLVTEYSNAVILRPMRIEMIPDSLLSNAKTIPAKETIADLQTRLETYIKTRSYLVVYPALAVLLIGCLRDNIADWFVRRSPDAE</sequence>
<dbReference type="OrthoDB" id="267088at2"/>
<protein>
    <submittedName>
        <fullName evidence="5">Tetratricopeptide repeat protein</fullName>
    </submittedName>
</protein>
<feature type="transmembrane region" description="Helical" evidence="4">
    <location>
        <begin position="362"/>
        <end position="383"/>
    </location>
</feature>
<dbReference type="PANTHER" id="PTHR45586:SF1">
    <property type="entry name" value="LIPOPOLYSACCHARIDE ASSEMBLY PROTEIN B"/>
    <property type="match status" value="1"/>
</dbReference>
<evidence type="ECO:0000313" key="5">
    <source>
        <dbReference type="EMBL" id="QDT12486.1"/>
    </source>
</evidence>